<dbReference type="GO" id="GO:0006508">
    <property type="term" value="P:proteolysis"/>
    <property type="evidence" value="ECO:0007669"/>
    <property type="project" value="UniProtKB-KW"/>
</dbReference>
<feature type="domain" description="Ubiquitin-like protease family profile" evidence="6">
    <location>
        <begin position="45"/>
        <end position="199"/>
    </location>
</feature>
<evidence type="ECO:0000256" key="2">
    <source>
        <dbReference type="ARBA" id="ARBA00022670"/>
    </source>
</evidence>
<protein>
    <submittedName>
        <fullName evidence="7">CG1503</fullName>
    </submittedName>
</protein>
<proteinExistence type="inferred from homology"/>
<dbReference type="Proteomes" id="UP000494163">
    <property type="component" value="Chromosome X"/>
</dbReference>
<dbReference type="Gene3D" id="3.40.395.10">
    <property type="entry name" value="Adenoviral Proteinase, Chain A"/>
    <property type="match status" value="1"/>
</dbReference>
<evidence type="ECO:0000259" key="6">
    <source>
        <dbReference type="PROSITE" id="PS50600"/>
    </source>
</evidence>
<dbReference type="STRING" id="30019.A0A0M4ER50"/>
<dbReference type="InterPro" id="IPR044613">
    <property type="entry name" value="Nep1/2-like"/>
</dbReference>
<evidence type="ECO:0000256" key="5">
    <source>
        <dbReference type="SAM" id="MobiDB-lite"/>
    </source>
</evidence>
<evidence type="ECO:0000256" key="1">
    <source>
        <dbReference type="ARBA" id="ARBA00005234"/>
    </source>
</evidence>
<keyword evidence="2" id="KW-0645">Protease</keyword>
<dbReference type="InterPro" id="IPR003653">
    <property type="entry name" value="Peptidase_C48_C"/>
</dbReference>
<evidence type="ECO:0000313" key="8">
    <source>
        <dbReference type="Proteomes" id="UP000494163"/>
    </source>
</evidence>
<evidence type="ECO:0000256" key="3">
    <source>
        <dbReference type="ARBA" id="ARBA00022801"/>
    </source>
</evidence>
<keyword evidence="3" id="KW-0378">Hydrolase</keyword>
<dbReference type="GO" id="GO:0008234">
    <property type="term" value="F:cysteine-type peptidase activity"/>
    <property type="evidence" value="ECO:0007669"/>
    <property type="project" value="UniProtKB-KW"/>
</dbReference>
<keyword evidence="8" id="KW-1185">Reference proteome</keyword>
<dbReference type="SUPFAM" id="SSF54001">
    <property type="entry name" value="Cysteine proteinases"/>
    <property type="match status" value="1"/>
</dbReference>
<gene>
    <name evidence="7" type="ORF">Dbus_chrXg396</name>
</gene>
<dbReference type="OrthoDB" id="5065855at2759"/>
<keyword evidence="4" id="KW-0788">Thiol protease</keyword>
<comment type="similarity">
    <text evidence="1">Belongs to the peptidase C48 family.</text>
</comment>
<evidence type="ECO:0000313" key="7">
    <source>
        <dbReference type="EMBL" id="ALC48540.1"/>
    </source>
</evidence>
<reference evidence="7 8" key="1">
    <citation type="submission" date="2015-08" db="EMBL/GenBank/DDBJ databases">
        <title>Ancestral chromatin configuration constrains chromatin evolution on differentiating sex chromosomes in Drosophila.</title>
        <authorList>
            <person name="Zhou Q."/>
            <person name="Bachtrog D."/>
        </authorList>
    </citation>
    <scope>NUCLEOTIDE SEQUENCE [LARGE SCALE GENOMIC DNA]</scope>
    <source>
        <tissue evidence="7">Whole larvae</tissue>
    </source>
</reference>
<dbReference type="SMR" id="A0A0M4ER50"/>
<accession>A0A0M4ER50</accession>
<dbReference type="GO" id="GO:0019784">
    <property type="term" value="F:deNEDDylase activity"/>
    <property type="evidence" value="ECO:0007669"/>
    <property type="project" value="InterPro"/>
</dbReference>
<evidence type="ECO:0000256" key="4">
    <source>
        <dbReference type="ARBA" id="ARBA00022807"/>
    </source>
</evidence>
<dbReference type="EMBL" id="CP012528">
    <property type="protein sequence ID" value="ALC48540.1"/>
    <property type="molecule type" value="Genomic_DNA"/>
</dbReference>
<dbReference type="AlphaFoldDB" id="A0A0M4ER50"/>
<feature type="region of interest" description="Disordered" evidence="5">
    <location>
        <begin position="1"/>
        <end position="24"/>
    </location>
</feature>
<dbReference type="PANTHER" id="PTHR46468:SF1">
    <property type="entry name" value="SENTRIN-SPECIFIC PROTEASE 8"/>
    <property type="match status" value="1"/>
</dbReference>
<dbReference type="PANTHER" id="PTHR46468">
    <property type="entry name" value="SENTRIN-SPECIFIC PROTEASE 8"/>
    <property type="match status" value="1"/>
</dbReference>
<sequence>MLNAKKHAKKSEPRRAGKCYGSNDSGCDNLQGKQKVSVALRFQEQSLRHSDIQLLRGPHALNERILGFYYAYMQARRYKLQQELQFLTPPLVSSLRHLEQRDLRRLAKQLQLPGKQFIFMPLVERQHWSLLLVSRPDRKFFYFDSEDNYHLQLARALYERLLAPLLAEDFLFRMGRCLQQSPGKGYESGVHLMCMTEHLADYVLRCGYATSTLLISKQEVLNMRGAQLQLIRTLGGILPKGCCQD</sequence>
<name>A0A0M4ER50_DROBS</name>
<dbReference type="OMA" id="RLRHMDM"/>
<dbReference type="InterPro" id="IPR038765">
    <property type="entry name" value="Papain-like_cys_pep_sf"/>
</dbReference>
<organism evidence="7 8">
    <name type="scientific">Drosophila busckii</name>
    <name type="common">Fruit fly</name>
    <dbReference type="NCBI Taxonomy" id="30019"/>
    <lineage>
        <taxon>Eukaryota</taxon>
        <taxon>Metazoa</taxon>
        <taxon>Ecdysozoa</taxon>
        <taxon>Arthropoda</taxon>
        <taxon>Hexapoda</taxon>
        <taxon>Insecta</taxon>
        <taxon>Pterygota</taxon>
        <taxon>Neoptera</taxon>
        <taxon>Endopterygota</taxon>
        <taxon>Diptera</taxon>
        <taxon>Brachycera</taxon>
        <taxon>Muscomorpha</taxon>
        <taxon>Ephydroidea</taxon>
        <taxon>Drosophilidae</taxon>
        <taxon>Drosophila</taxon>
    </lineage>
</organism>
<dbReference type="Pfam" id="PF02902">
    <property type="entry name" value="Peptidase_C48"/>
    <property type="match status" value="1"/>
</dbReference>
<dbReference type="PROSITE" id="PS50600">
    <property type="entry name" value="ULP_PROTEASE"/>
    <property type="match status" value="1"/>
</dbReference>